<keyword evidence="3" id="KW-0479">Metal-binding</keyword>
<keyword evidence="1" id="KW-0378">Hydrolase</keyword>
<proteinExistence type="predicted"/>
<dbReference type="Proteomes" id="UP000305730">
    <property type="component" value="Unassembled WGS sequence"/>
</dbReference>
<keyword evidence="7" id="KW-1185">Reference proteome</keyword>
<dbReference type="InterPro" id="IPR051325">
    <property type="entry name" value="Nudix_hydrolase_domain"/>
</dbReference>
<reference evidence="6" key="3">
    <citation type="submission" date="2019-09" db="EMBL/GenBank/DDBJ databases">
        <title>Co-occurence of chitin degradation, pigmentation and bioactivity in marine Pseudoalteromonas.</title>
        <authorList>
            <person name="Sonnenschein E.C."/>
            <person name="Bech P.K."/>
        </authorList>
    </citation>
    <scope>NUCLEOTIDE SEQUENCE</scope>
    <source>
        <strain evidence="6">S2231</strain>
        <strain evidence="5">S2233</strain>
    </source>
</reference>
<dbReference type="OrthoDB" id="7066556at2"/>
<dbReference type="GO" id="GO:0006167">
    <property type="term" value="P:AMP biosynthetic process"/>
    <property type="evidence" value="ECO:0007669"/>
    <property type="project" value="TreeGrafter"/>
</dbReference>
<reference evidence="7 8" key="1">
    <citation type="submission" date="2017-12" db="EMBL/GenBank/DDBJ databases">
        <authorList>
            <person name="Paulsen S."/>
            <person name="Gram L.K."/>
        </authorList>
    </citation>
    <scope>NUCLEOTIDE SEQUENCE [LARGE SCALE GENOMIC DNA]</scope>
    <source>
        <strain evidence="6 8">S2231</strain>
        <strain evidence="5 7">S2233</strain>
    </source>
</reference>
<dbReference type="EMBL" id="PNCL01000119">
    <property type="protein sequence ID" value="TMP54587.1"/>
    <property type="molecule type" value="Genomic_DNA"/>
</dbReference>
<evidence type="ECO:0000313" key="6">
    <source>
        <dbReference type="EMBL" id="TMP54587.1"/>
    </source>
</evidence>
<dbReference type="PANTHER" id="PTHR21340">
    <property type="entry name" value="DIADENOSINE 5,5-P1,P4-TETRAPHOSPHATE PYROPHOSPHOHYDROLASE MUTT"/>
    <property type="match status" value="1"/>
</dbReference>
<dbReference type="GO" id="GO:0008828">
    <property type="term" value="F:dATP diphosphatase activity"/>
    <property type="evidence" value="ECO:0007669"/>
    <property type="project" value="InterPro"/>
</dbReference>
<evidence type="ECO:0000256" key="2">
    <source>
        <dbReference type="PIRSR" id="PIRSR603564-1"/>
    </source>
</evidence>
<dbReference type="SUPFAM" id="SSF55811">
    <property type="entry name" value="Nudix"/>
    <property type="match status" value="1"/>
</dbReference>
<organism evidence="6 8">
    <name type="scientific">Pseudoalteromonas citrea</name>
    <dbReference type="NCBI Taxonomy" id="43655"/>
    <lineage>
        <taxon>Bacteria</taxon>
        <taxon>Pseudomonadati</taxon>
        <taxon>Pseudomonadota</taxon>
        <taxon>Gammaproteobacteria</taxon>
        <taxon>Alteromonadales</taxon>
        <taxon>Pseudoalteromonadaceae</taxon>
        <taxon>Pseudoalteromonas</taxon>
    </lineage>
</organism>
<dbReference type="EMBL" id="PNCK01000041">
    <property type="protein sequence ID" value="TMP42296.1"/>
    <property type="molecule type" value="Genomic_DNA"/>
</dbReference>
<sequence length="151" mass="17216">MSLRKPYSVLVVIYNDNNEFLLIRRTDDANFWQSVTGGIDDQETPIQTAYRELKEETGIDAVNLGITISDHNKTNSYEIRQCWKHRYINNATINTEHVFSICVPSTTQVVLDPNEHTAYQWLSQSKAAALAWSESNKQEILAMSLCPIAHT</sequence>
<comment type="cofactor">
    <cofactor evidence="3">
        <name>Mg(2+)</name>
        <dbReference type="ChEBI" id="CHEBI:18420"/>
    </cofactor>
    <text evidence="3">Binds 1 Mg(2+) ion per subunit.</text>
</comment>
<evidence type="ECO:0000256" key="1">
    <source>
        <dbReference type="ARBA" id="ARBA00022801"/>
    </source>
</evidence>
<dbReference type="CDD" id="cd04664">
    <property type="entry name" value="NUDIX_DHNTPase_like"/>
    <property type="match status" value="1"/>
</dbReference>
<feature type="binding site" evidence="2">
    <location>
        <position position="25"/>
    </location>
    <ligand>
        <name>substrate</name>
    </ligand>
</feature>
<evidence type="ECO:0000256" key="3">
    <source>
        <dbReference type="PIRSR" id="PIRSR603564-2"/>
    </source>
</evidence>
<dbReference type="InterPro" id="IPR015797">
    <property type="entry name" value="NUDIX_hydrolase-like_dom_sf"/>
</dbReference>
<dbReference type="RefSeq" id="WP_138597242.1">
    <property type="nucleotide sequence ID" value="NZ_PNCK01000041.1"/>
</dbReference>
<dbReference type="InterPro" id="IPR003564">
    <property type="entry name" value="DHNTPase"/>
</dbReference>
<evidence type="ECO:0000259" key="4">
    <source>
        <dbReference type="PROSITE" id="PS51462"/>
    </source>
</evidence>
<dbReference type="Proteomes" id="UP000307706">
    <property type="component" value="Unassembled WGS sequence"/>
</dbReference>
<evidence type="ECO:0000313" key="7">
    <source>
        <dbReference type="Proteomes" id="UP000305730"/>
    </source>
</evidence>
<feature type="binding site" evidence="2">
    <location>
        <position position="36"/>
    </location>
    <ligand>
        <name>substrate</name>
    </ligand>
</feature>
<dbReference type="AlphaFoldDB" id="A0A5S3XJF2"/>
<dbReference type="PROSITE" id="PS51462">
    <property type="entry name" value="NUDIX"/>
    <property type="match status" value="1"/>
</dbReference>
<dbReference type="Gene3D" id="3.90.79.10">
    <property type="entry name" value="Nucleoside Triphosphate Pyrophosphohydrolase"/>
    <property type="match status" value="1"/>
</dbReference>
<feature type="binding site" evidence="3">
    <location>
        <position position="56"/>
    </location>
    <ligand>
        <name>Mg(2+)</name>
        <dbReference type="ChEBI" id="CHEBI:18420"/>
    </ligand>
</feature>
<dbReference type="GO" id="GO:0019177">
    <property type="term" value="F:dihydroneopterin triphosphate pyrophosphohydrolase activity"/>
    <property type="evidence" value="ECO:0007669"/>
    <property type="project" value="InterPro"/>
</dbReference>
<name>A0A5S3XJF2_9GAMM</name>
<evidence type="ECO:0000313" key="8">
    <source>
        <dbReference type="Proteomes" id="UP000307706"/>
    </source>
</evidence>
<dbReference type="PRINTS" id="PR01404">
    <property type="entry name" value="NPPPHYDRLASE"/>
</dbReference>
<feature type="binding site" evidence="3">
    <location>
        <position position="115"/>
    </location>
    <ligand>
        <name>Mg(2+)</name>
        <dbReference type="ChEBI" id="CHEBI:18420"/>
    </ligand>
</feature>
<protein>
    <submittedName>
        <fullName evidence="6">Dihydroneopterin triphosphate diphosphatase</fullName>
    </submittedName>
</protein>
<dbReference type="Pfam" id="PF00293">
    <property type="entry name" value="NUDIX"/>
    <property type="match status" value="1"/>
</dbReference>
<dbReference type="PROSITE" id="PS00893">
    <property type="entry name" value="NUDIX_BOX"/>
    <property type="match status" value="1"/>
</dbReference>
<dbReference type="GO" id="GO:0046656">
    <property type="term" value="P:folic acid biosynthetic process"/>
    <property type="evidence" value="ECO:0007669"/>
    <property type="project" value="InterPro"/>
</dbReference>
<evidence type="ECO:0000313" key="5">
    <source>
        <dbReference type="EMBL" id="TMP42296.1"/>
    </source>
</evidence>
<dbReference type="PANTHER" id="PTHR21340:SF0">
    <property type="entry name" value="BIS(5'-NUCLEOSYL)-TETRAPHOSPHATASE [ASYMMETRICAL]"/>
    <property type="match status" value="1"/>
</dbReference>
<reference evidence="7 8" key="2">
    <citation type="submission" date="2019-06" db="EMBL/GenBank/DDBJ databases">
        <title>Co-occurence of chitin degradation, pigmentation and bioactivity in marine Pseudoalteromonas.</title>
        <authorList>
            <person name="Sonnenschein E.C."/>
            <person name="Bech P.K."/>
        </authorList>
    </citation>
    <scope>NUCLEOTIDE SEQUENCE [LARGE SCALE GENOMIC DNA]</scope>
    <source>
        <strain evidence="8">S2231</strain>
        <strain evidence="7">S2233</strain>
    </source>
</reference>
<dbReference type="NCBIfam" id="NF006961">
    <property type="entry name" value="PRK09438.1"/>
    <property type="match status" value="1"/>
</dbReference>
<feature type="binding site" evidence="2">
    <location>
        <position position="133"/>
    </location>
    <ligand>
        <name>substrate</name>
    </ligand>
</feature>
<gene>
    <name evidence="6" type="ORF">CWB96_19080</name>
    <name evidence="5" type="ORF">CWB97_12290</name>
</gene>
<dbReference type="GO" id="GO:0006754">
    <property type="term" value="P:ATP biosynthetic process"/>
    <property type="evidence" value="ECO:0007669"/>
    <property type="project" value="TreeGrafter"/>
</dbReference>
<dbReference type="InterPro" id="IPR000086">
    <property type="entry name" value="NUDIX_hydrolase_dom"/>
</dbReference>
<feature type="binding site" evidence="3">
    <location>
        <position position="52"/>
    </location>
    <ligand>
        <name>Mg(2+)</name>
        <dbReference type="ChEBI" id="CHEBI:18420"/>
    </ligand>
</feature>
<dbReference type="GO" id="GO:0004081">
    <property type="term" value="F:bis(5'-nucleosyl)-tetraphosphatase (asymmetrical) activity"/>
    <property type="evidence" value="ECO:0007669"/>
    <property type="project" value="TreeGrafter"/>
</dbReference>
<keyword evidence="3" id="KW-0460">Magnesium</keyword>
<feature type="domain" description="Nudix hydrolase" evidence="4">
    <location>
        <begin position="2"/>
        <end position="144"/>
    </location>
</feature>
<accession>A0A5S3XJF2</accession>
<comment type="caution">
    <text evidence="6">The sequence shown here is derived from an EMBL/GenBank/DDBJ whole genome shotgun (WGS) entry which is preliminary data.</text>
</comment>
<dbReference type="InterPro" id="IPR020084">
    <property type="entry name" value="NUDIX_hydrolase_CS"/>
</dbReference>
<dbReference type="GO" id="GO:0046872">
    <property type="term" value="F:metal ion binding"/>
    <property type="evidence" value="ECO:0007669"/>
    <property type="project" value="UniProtKB-KW"/>
</dbReference>